<reference evidence="3 4" key="1">
    <citation type="submission" date="2023-10" db="EMBL/GenBank/DDBJ databases">
        <title>Culture-based analysis of two novel bacteria associated with mangrove crab gills.</title>
        <authorList>
            <person name="Yang X."/>
            <person name="Garuglieri E."/>
            <person name="Van Goethem M.W."/>
            <person name="Fusi M."/>
            <person name="Marasco R."/>
            <person name="Daffonchio D.G."/>
        </authorList>
    </citation>
    <scope>NUCLEOTIDE SEQUENCE</scope>
    <source>
        <strain evidence="3">UG2-1</strain>
        <strain evidence="2">UG2-2</strain>
        <strain evidence="4">UG2_2</strain>
    </source>
</reference>
<dbReference type="KEGG" id="mcaa:R3L15_02150"/>
<organism evidence="3">
    <name type="scientific">Mangrovimonas cancribranchiae</name>
    <dbReference type="NCBI Taxonomy" id="3080055"/>
    <lineage>
        <taxon>Bacteria</taxon>
        <taxon>Pseudomonadati</taxon>
        <taxon>Bacteroidota</taxon>
        <taxon>Flavobacteriia</taxon>
        <taxon>Flavobacteriales</taxon>
        <taxon>Flavobacteriaceae</taxon>
        <taxon>Mangrovimonas</taxon>
    </lineage>
</organism>
<dbReference type="EMBL" id="CP136924">
    <property type="protein sequence ID" value="WXA03897.1"/>
    <property type="molecule type" value="Genomic_DNA"/>
</dbReference>
<name>A0AAU6P893_9FLAO</name>
<dbReference type="Gene3D" id="1.25.40.10">
    <property type="entry name" value="Tetratricopeptide repeat domain"/>
    <property type="match status" value="1"/>
</dbReference>
<proteinExistence type="predicted"/>
<dbReference type="EMBL" id="CP136925">
    <property type="protein sequence ID" value="WXA13682.1"/>
    <property type="molecule type" value="Genomic_DNA"/>
</dbReference>
<evidence type="ECO:0000313" key="3">
    <source>
        <dbReference type="EMBL" id="WXA13682.1"/>
    </source>
</evidence>
<dbReference type="Proteomes" id="UP001368318">
    <property type="component" value="Chromosome"/>
</dbReference>
<keyword evidence="4" id="KW-1185">Reference proteome</keyword>
<evidence type="ECO:0000313" key="4">
    <source>
        <dbReference type="Proteomes" id="UP001368318"/>
    </source>
</evidence>
<accession>A0AAU6P893</accession>
<evidence type="ECO:0000256" key="1">
    <source>
        <dbReference type="PROSITE-ProRule" id="PRU00339"/>
    </source>
</evidence>
<dbReference type="SMART" id="SM00028">
    <property type="entry name" value="TPR"/>
    <property type="match status" value="2"/>
</dbReference>
<dbReference type="InterPro" id="IPR019734">
    <property type="entry name" value="TPR_rpt"/>
</dbReference>
<dbReference type="PROSITE" id="PS50005">
    <property type="entry name" value="TPR"/>
    <property type="match status" value="1"/>
</dbReference>
<dbReference type="SUPFAM" id="SSF48452">
    <property type="entry name" value="TPR-like"/>
    <property type="match status" value="1"/>
</dbReference>
<evidence type="ECO:0000313" key="2">
    <source>
        <dbReference type="EMBL" id="WXA03897.1"/>
    </source>
</evidence>
<evidence type="ECO:0008006" key="5">
    <source>
        <dbReference type="Google" id="ProtNLM"/>
    </source>
</evidence>
<dbReference type="RefSeq" id="WP_338732968.1">
    <property type="nucleotide sequence ID" value="NZ_CP136924.1"/>
</dbReference>
<protein>
    <recommendedName>
        <fullName evidence="5">Tetratricopeptide repeat protein</fullName>
    </recommendedName>
</protein>
<feature type="repeat" description="TPR" evidence="1">
    <location>
        <begin position="50"/>
        <end position="83"/>
    </location>
</feature>
<gene>
    <name evidence="3" type="ORF">R3L15_02150</name>
    <name evidence="2" type="ORF">R3L16_05245</name>
</gene>
<dbReference type="AlphaFoldDB" id="A0AAU6P893"/>
<keyword evidence="1" id="KW-0802">TPR repeat</keyword>
<dbReference type="InterPro" id="IPR011990">
    <property type="entry name" value="TPR-like_helical_dom_sf"/>
</dbReference>
<sequence>MLRLVIFFVCTISVFGQSEVENISSLLAQKEYRTAKEQAEKLFAAQPTNLKAQELLGDTYGYLKDWDKAITIYKNLTELKPYNANYHYKYGGALGMKAKSVNKLQALMMINDVEQAFLKATQLNPKHINAHWALVHYYLYVPGIVGGSNKKALNYAKKLQALSAVDGFLALGQVSEYKEDFKIAETNYKKAVSVGGSKTCYMHLIDLYVTFEKYQMAVNTLQEAYNKLGDDSFLERISEIKTKID</sequence>